<comment type="caution">
    <text evidence="11">The sequence shown here is derived from an EMBL/GenBank/DDBJ whole genome shotgun (WGS) entry which is preliminary data.</text>
</comment>
<name>A0ABV2KXS9_9BACI</name>
<evidence type="ECO:0000313" key="12">
    <source>
        <dbReference type="Proteomes" id="UP001549167"/>
    </source>
</evidence>
<proteinExistence type="predicted"/>
<dbReference type="InterPro" id="IPR000813">
    <property type="entry name" value="7Fe_ferredoxin"/>
</dbReference>
<keyword evidence="4 9" id="KW-0004">4Fe-4S</keyword>
<dbReference type="InterPro" id="IPR050294">
    <property type="entry name" value="RnfB_subfamily"/>
</dbReference>
<gene>
    <name evidence="11" type="ORF">ABID56_002520</name>
</gene>
<dbReference type="PRINTS" id="PR00354">
    <property type="entry name" value="7FE8SFRDOXIN"/>
</dbReference>
<dbReference type="EMBL" id="JBEPMX010000017">
    <property type="protein sequence ID" value="MET3684393.1"/>
    <property type="molecule type" value="Genomic_DNA"/>
</dbReference>
<keyword evidence="6 9" id="KW-0249">Electron transport</keyword>
<protein>
    <recommendedName>
        <fullName evidence="9">Ferredoxin</fullName>
    </recommendedName>
</protein>
<dbReference type="PROSITE" id="PS51379">
    <property type="entry name" value="4FE4S_FER_2"/>
    <property type="match status" value="1"/>
</dbReference>
<reference evidence="11 12" key="1">
    <citation type="submission" date="2024-06" db="EMBL/GenBank/DDBJ databases">
        <title>Genomic Encyclopedia of Type Strains, Phase IV (KMG-IV): sequencing the most valuable type-strain genomes for metagenomic binning, comparative biology and taxonomic classification.</title>
        <authorList>
            <person name="Goeker M."/>
        </authorList>
    </citation>
    <scope>NUCLEOTIDE SEQUENCE [LARGE SCALE GENOMIC DNA]</scope>
    <source>
        <strain evidence="11 12">DSM 23520</strain>
    </source>
</reference>
<evidence type="ECO:0000259" key="10">
    <source>
        <dbReference type="PROSITE" id="PS51379"/>
    </source>
</evidence>
<dbReference type="Pfam" id="PF00037">
    <property type="entry name" value="Fer4"/>
    <property type="match status" value="1"/>
</dbReference>
<comment type="cofactor">
    <cofactor evidence="1">
        <name>[3Fe-4S] cluster</name>
        <dbReference type="ChEBI" id="CHEBI:21137"/>
    </cofactor>
</comment>
<comment type="function">
    <text evidence="9">Ferredoxins are iron-sulfur proteins that transfer electrons in a wide variety of metabolic reactions.</text>
</comment>
<evidence type="ECO:0000256" key="2">
    <source>
        <dbReference type="ARBA" id="ARBA00001966"/>
    </source>
</evidence>
<dbReference type="RefSeq" id="WP_354221704.1">
    <property type="nucleotide sequence ID" value="NZ_JBEPMX010000017.1"/>
</dbReference>
<evidence type="ECO:0000256" key="9">
    <source>
        <dbReference type="RuleBase" id="RU365098"/>
    </source>
</evidence>
<dbReference type="PANTHER" id="PTHR42859">
    <property type="entry name" value="OXIDOREDUCTASE"/>
    <property type="match status" value="1"/>
</dbReference>
<evidence type="ECO:0000256" key="1">
    <source>
        <dbReference type="ARBA" id="ARBA00001927"/>
    </source>
</evidence>
<dbReference type="Proteomes" id="UP001549167">
    <property type="component" value="Unassembled WGS sequence"/>
</dbReference>
<feature type="domain" description="4Fe-4S ferredoxin-type" evidence="10">
    <location>
        <begin position="31"/>
        <end position="60"/>
    </location>
</feature>
<evidence type="ECO:0000256" key="8">
    <source>
        <dbReference type="ARBA" id="ARBA00023014"/>
    </source>
</evidence>
<evidence type="ECO:0000313" key="11">
    <source>
        <dbReference type="EMBL" id="MET3684393.1"/>
    </source>
</evidence>
<dbReference type="InterPro" id="IPR017900">
    <property type="entry name" value="4Fe4S_Fe_S_CS"/>
</dbReference>
<sequence length="80" mass="8678">MAFVITSPCQTEKAAECVDVCPVDCIEDGGDQFYIDPDICINCGACVSVCPVSAIVEDLEMMPGDEAYLEKAEAYFRNKS</sequence>
<evidence type="ECO:0000256" key="3">
    <source>
        <dbReference type="ARBA" id="ARBA00022448"/>
    </source>
</evidence>
<dbReference type="SUPFAM" id="SSF54862">
    <property type="entry name" value="4Fe-4S ferredoxins"/>
    <property type="match status" value="1"/>
</dbReference>
<evidence type="ECO:0000256" key="7">
    <source>
        <dbReference type="ARBA" id="ARBA00023004"/>
    </source>
</evidence>
<dbReference type="PANTHER" id="PTHR42859:SF2">
    <property type="entry name" value="FERREDOXIN"/>
    <property type="match status" value="1"/>
</dbReference>
<keyword evidence="8 9" id="KW-0411">Iron-sulfur</keyword>
<comment type="cofactor">
    <cofactor evidence="2 9">
        <name>[4Fe-4S] cluster</name>
        <dbReference type="ChEBI" id="CHEBI:49883"/>
    </cofactor>
</comment>
<dbReference type="PROSITE" id="PS00198">
    <property type="entry name" value="4FE4S_FER_1"/>
    <property type="match status" value="1"/>
</dbReference>
<keyword evidence="5 9" id="KW-0479">Metal-binding</keyword>
<dbReference type="InterPro" id="IPR017896">
    <property type="entry name" value="4Fe4S_Fe-S-bd"/>
</dbReference>
<evidence type="ECO:0000256" key="4">
    <source>
        <dbReference type="ARBA" id="ARBA00022485"/>
    </source>
</evidence>
<evidence type="ECO:0000256" key="6">
    <source>
        <dbReference type="ARBA" id="ARBA00022982"/>
    </source>
</evidence>
<organism evidence="11 12">
    <name type="scientific">Alkalibacillus flavidus</name>
    <dbReference type="NCBI Taxonomy" id="546021"/>
    <lineage>
        <taxon>Bacteria</taxon>
        <taxon>Bacillati</taxon>
        <taxon>Bacillota</taxon>
        <taxon>Bacilli</taxon>
        <taxon>Bacillales</taxon>
        <taxon>Bacillaceae</taxon>
        <taxon>Alkalibacillus</taxon>
    </lineage>
</organism>
<evidence type="ECO:0000256" key="5">
    <source>
        <dbReference type="ARBA" id="ARBA00022723"/>
    </source>
</evidence>
<keyword evidence="12" id="KW-1185">Reference proteome</keyword>
<accession>A0ABV2KXS9</accession>
<keyword evidence="3 9" id="KW-0813">Transport</keyword>
<dbReference type="Gene3D" id="3.30.70.20">
    <property type="match status" value="1"/>
</dbReference>
<keyword evidence="7 9" id="KW-0408">Iron</keyword>